<evidence type="ECO:0000256" key="7">
    <source>
        <dbReference type="ARBA" id="ARBA00022801"/>
    </source>
</evidence>
<dbReference type="FunFam" id="3.40.630.10:FF:000008">
    <property type="entry name" value="Endoplasmic reticulum metallopeptidase 1"/>
    <property type="match status" value="1"/>
</dbReference>
<feature type="transmembrane region" description="Helical" evidence="15">
    <location>
        <begin position="572"/>
        <end position="596"/>
    </location>
</feature>
<dbReference type="InterPro" id="IPR053973">
    <property type="entry name" value="ERMP1-like_C"/>
</dbReference>
<dbReference type="Ensembl" id="ENSACIT00000025110.1">
    <property type="protein sequence ID" value="ENSACIP00000024465.1"/>
    <property type="gene ID" value="ENSACIG00000018992.1"/>
</dbReference>
<evidence type="ECO:0000313" key="19">
    <source>
        <dbReference type="Ensembl" id="ENSACIP00000024465.1"/>
    </source>
</evidence>
<dbReference type="InterPro" id="IPR053974">
    <property type="entry name" value="ERMP1_1-A_TM"/>
</dbReference>
<comment type="similarity">
    <text evidence="3">Belongs to the peptidase M28 family.</text>
</comment>
<evidence type="ECO:0000256" key="12">
    <source>
        <dbReference type="ARBA" id="ARBA00023136"/>
    </source>
</evidence>
<evidence type="ECO:0000259" key="17">
    <source>
        <dbReference type="Pfam" id="PF22248"/>
    </source>
</evidence>
<keyword evidence="6" id="KW-0479">Metal-binding</keyword>
<dbReference type="InterPro" id="IPR048024">
    <property type="entry name" value="Fxna-like_M28_dom"/>
</dbReference>
<feature type="transmembrane region" description="Helical" evidence="15">
    <location>
        <begin position="415"/>
        <end position="436"/>
    </location>
</feature>
<keyword evidence="11" id="KW-0482">Metalloprotease</keyword>
<dbReference type="Pfam" id="PF04389">
    <property type="entry name" value="Peptidase_M28"/>
    <property type="match status" value="1"/>
</dbReference>
<evidence type="ECO:0000313" key="20">
    <source>
        <dbReference type="Proteomes" id="UP000261340"/>
    </source>
</evidence>
<evidence type="ECO:0000256" key="11">
    <source>
        <dbReference type="ARBA" id="ARBA00023049"/>
    </source>
</evidence>
<evidence type="ECO:0000256" key="10">
    <source>
        <dbReference type="ARBA" id="ARBA00022989"/>
    </source>
</evidence>
<dbReference type="PANTHER" id="PTHR12147">
    <property type="entry name" value="METALLOPEPTIDASE M28 FAMILY MEMBER"/>
    <property type="match status" value="1"/>
</dbReference>
<evidence type="ECO:0000259" key="16">
    <source>
        <dbReference type="Pfam" id="PF04389"/>
    </source>
</evidence>
<keyword evidence="4" id="KW-0645">Protease</keyword>
<evidence type="ECO:0000256" key="6">
    <source>
        <dbReference type="ARBA" id="ARBA00022723"/>
    </source>
</evidence>
<dbReference type="GO" id="GO:0008235">
    <property type="term" value="F:metalloexopeptidase activity"/>
    <property type="evidence" value="ECO:0007669"/>
    <property type="project" value="InterPro"/>
</dbReference>
<accession>A0A3Q0SWS1</accession>
<evidence type="ECO:0000256" key="1">
    <source>
        <dbReference type="ARBA" id="ARBA00001947"/>
    </source>
</evidence>
<keyword evidence="5 15" id="KW-0812">Transmembrane</keyword>
<evidence type="ECO:0000256" key="15">
    <source>
        <dbReference type="SAM" id="Phobius"/>
    </source>
</evidence>
<keyword evidence="9" id="KW-0862">Zinc</keyword>
<feature type="transmembrane region" description="Helical" evidence="15">
    <location>
        <begin position="545"/>
        <end position="565"/>
    </location>
</feature>
<evidence type="ECO:0000256" key="8">
    <source>
        <dbReference type="ARBA" id="ARBA00022824"/>
    </source>
</evidence>
<dbReference type="GO" id="GO:0006508">
    <property type="term" value="P:proteolysis"/>
    <property type="evidence" value="ECO:0007669"/>
    <property type="project" value="UniProtKB-KW"/>
</dbReference>
<keyword evidence="13" id="KW-0325">Glycoprotein</keyword>
<dbReference type="STRING" id="61819.ENSACIP00000024465"/>
<dbReference type="GO" id="GO:0046872">
    <property type="term" value="F:metal ion binding"/>
    <property type="evidence" value="ECO:0007669"/>
    <property type="project" value="UniProtKB-KW"/>
</dbReference>
<feature type="domain" description="Endoplasmic reticulum metallopeptidase 1-like C-terminal" evidence="17">
    <location>
        <begin position="603"/>
        <end position="827"/>
    </location>
</feature>
<evidence type="ECO:0000256" key="14">
    <source>
        <dbReference type="ARBA" id="ARBA00070956"/>
    </source>
</evidence>
<organism evidence="19 20">
    <name type="scientific">Amphilophus citrinellus</name>
    <name type="common">Midas cichlid</name>
    <name type="synonym">Cichlasoma citrinellum</name>
    <dbReference type="NCBI Taxonomy" id="61819"/>
    <lineage>
        <taxon>Eukaryota</taxon>
        <taxon>Metazoa</taxon>
        <taxon>Chordata</taxon>
        <taxon>Craniata</taxon>
        <taxon>Vertebrata</taxon>
        <taxon>Euteleostomi</taxon>
        <taxon>Actinopterygii</taxon>
        <taxon>Neopterygii</taxon>
        <taxon>Teleostei</taxon>
        <taxon>Neoteleostei</taxon>
        <taxon>Acanthomorphata</taxon>
        <taxon>Ovalentaria</taxon>
        <taxon>Cichlomorphae</taxon>
        <taxon>Cichliformes</taxon>
        <taxon>Cichlidae</taxon>
        <taxon>New World cichlids</taxon>
        <taxon>Cichlasomatinae</taxon>
        <taxon>Heroini</taxon>
        <taxon>Amphilophus</taxon>
    </lineage>
</organism>
<protein>
    <recommendedName>
        <fullName evidence="14">Endoplasmic reticulum metallopeptidase 1</fullName>
    </recommendedName>
</protein>
<dbReference type="PANTHER" id="PTHR12147:SF22">
    <property type="entry name" value="ENDOPLASMIC RETICULUM METALLOPEPTIDASE 1"/>
    <property type="match status" value="1"/>
</dbReference>
<feature type="transmembrane region" description="Helical" evidence="15">
    <location>
        <begin position="378"/>
        <end position="403"/>
    </location>
</feature>
<name>A0A3Q0SWS1_AMPCI</name>
<feature type="domain" description="Endoplasmic reticulum metallopeptidase 1/1-A TM" evidence="18">
    <location>
        <begin position="374"/>
        <end position="588"/>
    </location>
</feature>
<keyword evidence="20" id="KW-1185">Reference proteome</keyword>
<keyword evidence="7" id="KW-0378">Hydrolase</keyword>
<dbReference type="GO" id="GO:0005789">
    <property type="term" value="C:endoplasmic reticulum membrane"/>
    <property type="evidence" value="ECO:0007669"/>
    <property type="project" value="UniProtKB-SubCell"/>
</dbReference>
<feature type="transmembrane region" description="Helical" evidence="15">
    <location>
        <begin position="54"/>
        <end position="74"/>
    </location>
</feature>
<dbReference type="AlphaFoldDB" id="A0A3Q0SWS1"/>
<evidence type="ECO:0000259" key="18">
    <source>
        <dbReference type="Pfam" id="PF22249"/>
    </source>
</evidence>
<evidence type="ECO:0000256" key="5">
    <source>
        <dbReference type="ARBA" id="ARBA00022692"/>
    </source>
</evidence>
<feature type="transmembrane region" description="Helical" evidence="15">
    <location>
        <begin position="502"/>
        <end position="525"/>
    </location>
</feature>
<dbReference type="Proteomes" id="UP000261340">
    <property type="component" value="Unplaced"/>
</dbReference>
<evidence type="ECO:0000256" key="3">
    <source>
        <dbReference type="ARBA" id="ARBA00010918"/>
    </source>
</evidence>
<reference evidence="19" key="2">
    <citation type="submission" date="2025-09" db="UniProtKB">
        <authorList>
            <consortium name="Ensembl"/>
        </authorList>
    </citation>
    <scope>IDENTIFICATION</scope>
</reference>
<evidence type="ECO:0000256" key="4">
    <source>
        <dbReference type="ARBA" id="ARBA00022670"/>
    </source>
</evidence>
<sequence length="829" mass="93109">MEGDTTVRRLKPFGIQHYVAHDSSGDQVRCGNNGYNGEPKRKPEVSLYLLREGLAASLVSVFILVLWGLVHLSLQQLVVGKPTGEFNAVRARQHLEQITSAGPRPVGSQENEVLTVGYLLKQIENIRAETAGGPHQLTIDVQHPTGTFSIDFLGGFTSFYDRVTNIAVRLEPKGGAEHLMLANCHFDTVANSPGASDDAVSCAVMLEVLHSLANQSALLHHGVIFLFNGAEENVLQASHGFITQHPWAKQVRAFINLEAAGVGGKEVVFQTGPENPWLVQAYVHAAKHPFASVVGQEVFQSGVIPSDTDFRIYRDFGNIPGIDLAFIENGFIYHTKYDTANRILTDSIQRAGEQLTSHASMLKYLLHFYSRGRYVRDLAWATGVALLSWFVTLLSVLIVALLVTLLGHSMFWYNHFYASVCLYGAAATGKMILIHTLAKNLYYGLGDLYFDVSLLLWCCSLVWLTQRGLCSAYVPMLMVAFPLAARLLLAKEFKHKGASVKYCILYLLGLALPYVHFMFLIWVVFEIFTPIMGRSGTEIPPEVVLASLVTLATIFLSSFFLHFIYLVRSTKWILAGLGFVFIIMFLLVSCGLFFPYSGSSDSPRPKRVFLQHTTRTFHNLQGQVESRDSGLWINSFDYTGIQHITPHIPELNESVRTRCREDRPFCGYPWFLPVKFLSKKNWYLPAPEVSPSSPVEFSLLSKEETGWGTIKMTFSVKGPSHMSLYLMPHQGAKLSTWSFGDGTPRFDLSGEYFIFYSHGLDAPTWTFWFEIQVLTFYPSGPEGIISVAISSHYFFGKDQRTAQLEEILHRFPTWTFPSSWVSTYDMYRY</sequence>
<dbReference type="Gene3D" id="3.40.630.10">
    <property type="entry name" value="Zn peptidases"/>
    <property type="match status" value="1"/>
</dbReference>
<dbReference type="OMA" id="WNNTIGA"/>
<reference evidence="19" key="1">
    <citation type="submission" date="2025-08" db="UniProtKB">
        <authorList>
            <consortium name="Ensembl"/>
        </authorList>
    </citation>
    <scope>IDENTIFICATION</scope>
</reference>
<dbReference type="CDD" id="cd03875">
    <property type="entry name" value="M28_Fxna_like"/>
    <property type="match status" value="1"/>
</dbReference>
<dbReference type="InterPro" id="IPR007484">
    <property type="entry name" value="Peptidase_M28"/>
</dbReference>
<dbReference type="SUPFAM" id="SSF53187">
    <property type="entry name" value="Zn-dependent exopeptidases"/>
    <property type="match status" value="1"/>
</dbReference>
<evidence type="ECO:0000256" key="9">
    <source>
        <dbReference type="ARBA" id="ARBA00022833"/>
    </source>
</evidence>
<comment type="cofactor">
    <cofactor evidence="1">
        <name>Zn(2+)</name>
        <dbReference type="ChEBI" id="CHEBI:29105"/>
    </cofactor>
</comment>
<dbReference type="Pfam" id="PF22248">
    <property type="entry name" value="ERMP1_C"/>
    <property type="match status" value="1"/>
</dbReference>
<keyword evidence="12 15" id="KW-0472">Membrane</keyword>
<dbReference type="InterPro" id="IPR045175">
    <property type="entry name" value="M28_fam"/>
</dbReference>
<dbReference type="GeneTree" id="ENSGT00530000063839"/>
<comment type="subcellular location">
    <subcellularLocation>
        <location evidence="2">Endoplasmic reticulum membrane</location>
        <topology evidence="2">Multi-pass membrane protein</topology>
    </subcellularLocation>
</comment>
<feature type="domain" description="Peptidase M28" evidence="16">
    <location>
        <begin position="165"/>
        <end position="355"/>
    </location>
</feature>
<evidence type="ECO:0000256" key="13">
    <source>
        <dbReference type="ARBA" id="ARBA00023180"/>
    </source>
</evidence>
<keyword evidence="8" id="KW-0256">Endoplasmic reticulum</keyword>
<evidence type="ECO:0000256" key="2">
    <source>
        <dbReference type="ARBA" id="ARBA00004477"/>
    </source>
</evidence>
<proteinExistence type="inferred from homology"/>
<feature type="transmembrane region" description="Helical" evidence="15">
    <location>
        <begin position="472"/>
        <end position="490"/>
    </location>
</feature>
<keyword evidence="10 15" id="KW-1133">Transmembrane helix</keyword>
<dbReference type="Pfam" id="PF22249">
    <property type="entry name" value="ERMP1-TM"/>
    <property type="match status" value="1"/>
</dbReference>